<keyword evidence="2" id="KW-1185">Reference proteome</keyword>
<protein>
    <submittedName>
        <fullName evidence="1">Uncharacterized protein</fullName>
    </submittedName>
</protein>
<reference evidence="1 2" key="1">
    <citation type="submission" date="2024-01" db="EMBL/GenBank/DDBJ databases">
        <authorList>
            <person name="Waweru B."/>
        </authorList>
    </citation>
    <scope>NUCLEOTIDE SEQUENCE [LARGE SCALE GENOMIC DNA]</scope>
</reference>
<sequence length="226" mass="25942">MIDGTPIRELPDLPPSLHSLTACDYASLETISIVNLSQSLIDLNFSNCFKLDQRSLSADMHLKIQSAKIKNWGIQMFLPEIEIPERMEDKGVKSSVTIQFPSNCQQLKGLGFCLVFSLPLNILSDHFFHPFIDEDPVAVYIGCHVQSKNDEHNDVIFITQGITLKKPYDSDHMFLKYQPIVCENPLIQYPSNKVTFEFLPIVESYYSMRTKQQLGEIQKFCKFKRC</sequence>
<organism evidence="1 2">
    <name type="scientific">Dovyalis caffra</name>
    <dbReference type="NCBI Taxonomy" id="77055"/>
    <lineage>
        <taxon>Eukaryota</taxon>
        <taxon>Viridiplantae</taxon>
        <taxon>Streptophyta</taxon>
        <taxon>Embryophyta</taxon>
        <taxon>Tracheophyta</taxon>
        <taxon>Spermatophyta</taxon>
        <taxon>Magnoliopsida</taxon>
        <taxon>eudicotyledons</taxon>
        <taxon>Gunneridae</taxon>
        <taxon>Pentapetalae</taxon>
        <taxon>rosids</taxon>
        <taxon>fabids</taxon>
        <taxon>Malpighiales</taxon>
        <taxon>Salicaceae</taxon>
        <taxon>Flacourtieae</taxon>
        <taxon>Dovyalis</taxon>
    </lineage>
</organism>
<evidence type="ECO:0000313" key="1">
    <source>
        <dbReference type="EMBL" id="CAK7322477.1"/>
    </source>
</evidence>
<accession>A0AAV1QPT1</accession>
<dbReference type="AlphaFoldDB" id="A0AAV1QPT1"/>
<dbReference type="EMBL" id="CAWUPB010000026">
    <property type="protein sequence ID" value="CAK7322477.1"/>
    <property type="molecule type" value="Genomic_DNA"/>
</dbReference>
<gene>
    <name evidence="1" type="ORF">DCAF_LOCUS87</name>
</gene>
<proteinExistence type="predicted"/>
<evidence type="ECO:0000313" key="2">
    <source>
        <dbReference type="Proteomes" id="UP001314170"/>
    </source>
</evidence>
<dbReference type="Proteomes" id="UP001314170">
    <property type="component" value="Unassembled WGS sequence"/>
</dbReference>
<name>A0AAV1QPT1_9ROSI</name>
<comment type="caution">
    <text evidence="1">The sequence shown here is derived from an EMBL/GenBank/DDBJ whole genome shotgun (WGS) entry which is preliminary data.</text>
</comment>